<evidence type="ECO:0000256" key="1">
    <source>
        <dbReference type="ARBA" id="ARBA00006479"/>
    </source>
</evidence>
<evidence type="ECO:0000313" key="2">
    <source>
        <dbReference type="EMBL" id="SFN78874.1"/>
    </source>
</evidence>
<accession>A0A1I5BW46</accession>
<dbReference type="EMBL" id="FOVK01000005">
    <property type="protein sequence ID" value="SFN78874.1"/>
    <property type="molecule type" value="Genomic_DNA"/>
</dbReference>
<dbReference type="InterPro" id="IPR000600">
    <property type="entry name" value="ROK"/>
</dbReference>
<protein>
    <submittedName>
        <fullName evidence="2">Glucokinase</fullName>
    </submittedName>
</protein>
<dbReference type="PANTHER" id="PTHR18964">
    <property type="entry name" value="ROK (REPRESSOR, ORF, KINASE) FAMILY"/>
    <property type="match status" value="1"/>
</dbReference>
<dbReference type="RefSeq" id="WP_074912048.1">
    <property type="nucleotide sequence ID" value="NZ_FOVK01000005.1"/>
</dbReference>
<comment type="similarity">
    <text evidence="1">Belongs to the ROK (NagC/XylR) family.</text>
</comment>
<reference evidence="2 3" key="1">
    <citation type="submission" date="2016-10" db="EMBL/GenBank/DDBJ databases">
        <authorList>
            <person name="de Groot N.N."/>
        </authorList>
    </citation>
    <scope>NUCLEOTIDE SEQUENCE [LARGE SCALE GENOMIC DNA]</scope>
    <source>
        <strain evidence="2 3">ML2</strain>
    </source>
</reference>
<dbReference type="Proteomes" id="UP000181899">
    <property type="component" value="Unassembled WGS sequence"/>
</dbReference>
<dbReference type="Pfam" id="PF00480">
    <property type="entry name" value="ROK"/>
    <property type="match status" value="1"/>
</dbReference>
<keyword evidence="2" id="KW-0418">Kinase</keyword>
<name>A0A1I5BW46_9CLOT</name>
<keyword evidence="2" id="KW-0808">Transferase</keyword>
<sequence>MNVLGFDIGGTKSAVILAKTNETQVDFLDRFEIPTKGTWQDVVTVLADKGEDMLEAHHLKDDPFKIGISCGGPLNSEKGWILSPPNLPGWDEVPITEILSKRFSEPAYLQNDADACALAEWKYGAGRGTKHMIFLTFGTGLGAGLILNGRLYTGASGMAGEVGHIRLSEDGPLGYGKKGSFEGYASGGGIAKIARCFAEESLRSGKKVSFHHGNLQEIQTKDVALAAEQNEEDAIKVFEIAGEYFGKGLAVLIDILNPEMIVVGSIYVRAGKYLEESMRSALKKEALPSSYDVCQIVPAELSERIGDYGAVMAALSKE</sequence>
<gene>
    <name evidence="2" type="ORF">SAMN04488695_10589</name>
</gene>
<dbReference type="AlphaFoldDB" id="A0A1I5BW46"/>
<dbReference type="GO" id="GO:0016301">
    <property type="term" value="F:kinase activity"/>
    <property type="evidence" value="ECO:0007669"/>
    <property type="project" value="UniProtKB-KW"/>
</dbReference>
<organism evidence="2 3">
    <name type="scientific">Proteiniclasticum ruminis</name>
    <dbReference type="NCBI Taxonomy" id="398199"/>
    <lineage>
        <taxon>Bacteria</taxon>
        <taxon>Bacillati</taxon>
        <taxon>Bacillota</taxon>
        <taxon>Clostridia</taxon>
        <taxon>Eubacteriales</taxon>
        <taxon>Clostridiaceae</taxon>
        <taxon>Proteiniclasticum</taxon>
    </lineage>
</organism>
<evidence type="ECO:0000313" key="3">
    <source>
        <dbReference type="Proteomes" id="UP000181899"/>
    </source>
</evidence>
<dbReference type="PANTHER" id="PTHR18964:SF149">
    <property type="entry name" value="BIFUNCTIONAL UDP-N-ACETYLGLUCOSAMINE 2-EPIMERASE_N-ACETYLMANNOSAMINE KINASE"/>
    <property type="match status" value="1"/>
</dbReference>
<keyword evidence="3" id="KW-1185">Reference proteome</keyword>
<dbReference type="Gene3D" id="3.30.420.40">
    <property type="match status" value="2"/>
</dbReference>
<dbReference type="SUPFAM" id="SSF53067">
    <property type="entry name" value="Actin-like ATPase domain"/>
    <property type="match status" value="1"/>
</dbReference>
<proteinExistence type="inferred from homology"/>
<dbReference type="CDD" id="cd23763">
    <property type="entry name" value="ASKHA_ATPase_ROK"/>
    <property type="match status" value="1"/>
</dbReference>
<dbReference type="InterPro" id="IPR043129">
    <property type="entry name" value="ATPase_NBD"/>
</dbReference>